<dbReference type="OrthoDB" id="4558421at2"/>
<evidence type="ECO:0000313" key="4">
    <source>
        <dbReference type="Proteomes" id="UP000438448"/>
    </source>
</evidence>
<dbReference type="EMBL" id="WEGK01000001">
    <property type="protein sequence ID" value="MQY17204.1"/>
    <property type="molecule type" value="Genomic_DNA"/>
</dbReference>
<reference evidence="3 4" key="1">
    <citation type="submission" date="2019-10" db="EMBL/GenBank/DDBJ databases">
        <title>Nocardia macrotermitis sp. nov. and Nocardia aurantia sp. nov., isolated from the gut of fungus growing-termite Macrotermes natalensis.</title>
        <authorList>
            <person name="Benndorf R."/>
            <person name="Schwitalla J."/>
            <person name="Martin K."/>
            <person name="De Beer W."/>
            <person name="Kaster A.-K."/>
            <person name="Vollmers J."/>
            <person name="Poulsen M."/>
            <person name="Beemelmanns C."/>
        </authorList>
    </citation>
    <scope>NUCLEOTIDE SEQUENCE [LARGE SCALE GENOMIC DNA]</scope>
    <source>
        <strain evidence="3 4">RB20</strain>
    </source>
</reference>
<keyword evidence="2" id="KW-0472">Membrane</keyword>
<dbReference type="Proteomes" id="UP000438448">
    <property type="component" value="Unassembled WGS sequence"/>
</dbReference>
<sequence>MTHEQSDEEHTPPRAASSEPIDPTPNTATSPPPSRLTRLGASWRTSLPLRIATAAVVALLISGVGFAAGTAFGDDDNPHHTPHHVTADHPFWQNHMGWFHRNSD</sequence>
<name>A0A7K0CX19_9NOCA</name>
<protein>
    <submittedName>
        <fullName evidence="3">Uncharacterized protein</fullName>
    </submittedName>
</protein>
<evidence type="ECO:0000256" key="1">
    <source>
        <dbReference type="SAM" id="MobiDB-lite"/>
    </source>
</evidence>
<dbReference type="RefSeq" id="WP_153407319.1">
    <property type="nucleotide sequence ID" value="NZ_WEGK01000001.1"/>
</dbReference>
<feature type="compositionally biased region" description="Basic and acidic residues" evidence="1">
    <location>
        <begin position="1"/>
        <end position="12"/>
    </location>
</feature>
<accession>A0A7K0CX19</accession>
<gene>
    <name evidence="3" type="ORF">NRB20_02670</name>
</gene>
<keyword evidence="2" id="KW-1133">Transmembrane helix</keyword>
<organism evidence="3 4">
    <name type="scientific">Nocardia macrotermitis</name>
    <dbReference type="NCBI Taxonomy" id="2585198"/>
    <lineage>
        <taxon>Bacteria</taxon>
        <taxon>Bacillati</taxon>
        <taxon>Actinomycetota</taxon>
        <taxon>Actinomycetes</taxon>
        <taxon>Mycobacteriales</taxon>
        <taxon>Nocardiaceae</taxon>
        <taxon>Nocardia</taxon>
    </lineage>
</organism>
<feature type="region of interest" description="Disordered" evidence="1">
    <location>
        <begin position="1"/>
        <end position="39"/>
    </location>
</feature>
<comment type="caution">
    <text evidence="3">The sequence shown here is derived from an EMBL/GenBank/DDBJ whole genome shotgun (WGS) entry which is preliminary data.</text>
</comment>
<keyword evidence="2" id="KW-0812">Transmembrane</keyword>
<proteinExistence type="predicted"/>
<evidence type="ECO:0000256" key="2">
    <source>
        <dbReference type="SAM" id="Phobius"/>
    </source>
</evidence>
<dbReference type="AlphaFoldDB" id="A0A7K0CX19"/>
<feature type="transmembrane region" description="Helical" evidence="2">
    <location>
        <begin position="51"/>
        <end position="72"/>
    </location>
</feature>
<keyword evidence="4" id="KW-1185">Reference proteome</keyword>
<evidence type="ECO:0000313" key="3">
    <source>
        <dbReference type="EMBL" id="MQY17204.1"/>
    </source>
</evidence>